<protein>
    <submittedName>
        <fullName evidence="3">Uncharacterized protein</fullName>
    </submittedName>
</protein>
<accession>A0A8S2I3K6</accession>
<dbReference type="AlphaFoldDB" id="A0A8S2I3K6"/>
<feature type="compositionally biased region" description="Basic and acidic residues" evidence="1">
    <location>
        <begin position="90"/>
        <end position="100"/>
    </location>
</feature>
<gene>
    <name evidence="2" type="ORF">OVA965_LOCUS11165</name>
    <name evidence="3" type="ORF">TMI583_LOCUS11161</name>
</gene>
<dbReference type="Proteomes" id="UP000677228">
    <property type="component" value="Unassembled WGS sequence"/>
</dbReference>
<dbReference type="EMBL" id="CAJOBA010004260">
    <property type="protein sequence ID" value="CAF3707856.1"/>
    <property type="molecule type" value="Genomic_DNA"/>
</dbReference>
<reference evidence="3" key="1">
    <citation type="submission" date="2021-02" db="EMBL/GenBank/DDBJ databases">
        <authorList>
            <person name="Nowell W R."/>
        </authorList>
    </citation>
    <scope>NUCLEOTIDE SEQUENCE</scope>
</reference>
<sequence length="216" mass="24888">MDAVRPRLHQVFLQKRRNLIKQVQKQPSTPSPLRRQLIRSRFKRSGLNIESLYAMTKEESPQQQQVFLTSTDGSNSIDRQSLPEDEEHGSDDMGDHSLTELPKKPSVEEISFPTFQLIFPQTSGTERLPRLSKILYSKVDAEHGVSYISEIADSDYSSFLSSSNMFESDYNLSLLNVSQDNFESHVRVRKELKDPKFHSTRIHRSHSCNDRPATKH</sequence>
<dbReference type="EMBL" id="CAJNOK010004258">
    <property type="protein sequence ID" value="CAF0931353.1"/>
    <property type="molecule type" value="Genomic_DNA"/>
</dbReference>
<name>A0A8S2I3K6_9BILA</name>
<evidence type="ECO:0000256" key="1">
    <source>
        <dbReference type="SAM" id="MobiDB-lite"/>
    </source>
</evidence>
<comment type="caution">
    <text evidence="3">The sequence shown here is derived from an EMBL/GenBank/DDBJ whole genome shotgun (WGS) entry which is preliminary data.</text>
</comment>
<organism evidence="3 4">
    <name type="scientific">Didymodactylos carnosus</name>
    <dbReference type="NCBI Taxonomy" id="1234261"/>
    <lineage>
        <taxon>Eukaryota</taxon>
        <taxon>Metazoa</taxon>
        <taxon>Spiralia</taxon>
        <taxon>Gnathifera</taxon>
        <taxon>Rotifera</taxon>
        <taxon>Eurotatoria</taxon>
        <taxon>Bdelloidea</taxon>
        <taxon>Philodinida</taxon>
        <taxon>Philodinidae</taxon>
        <taxon>Didymodactylos</taxon>
    </lineage>
</organism>
<evidence type="ECO:0000313" key="4">
    <source>
        <dbReference type="Proteomes" id="UP000682733"/>
    </source>
</evidence>
<feature type="compositionally biased region" description="Basic and acidic residues" evidence="1">
    <location>
        <begin position="207"/>
        <end position="216"/>
    </location>
</feature>
<feature type="region of interest" description="Disordered" evidence="1">
    <location>
        <begin position="196"/>
        <end position="216"/>
    </location>
</feature>
<proteinExistence type="predicted"/>
<evidence type="ECO:0000313" key="3">
    <source>
        <dbReference type="EMBL" id="CAF3707856.1"/>
    </source>
</evidence>
<evidence type="ECO:0000313" key="2">
    <source>
        <dbReference type="EMBL" id="CAF0931353.1"/>
    </source>
</evidence>
<feature type="region of interest" description="Disordered" evidence="1">
    <location>
        <begin position="69"/>
        <end position="100"/>
    </location>
</feature>
<feature type="compositionally biased region" description="Polar residues" evidence="1">
    <location>
        <begin position="69"/>
        <end position="79"/>
    </location>
</feature>
<dbReference type="Proteomes" id="UP000682733">
    <property type="component" value="Unassembled WGS sequence"/>
</dbReference>